<sequence length="802" mass="91333">MKSKRGVIMNNKKLKSLILGGSPSLVLSTALSASCFENAYNISDADIKIRLLNSNINAENIKIDDIVFEYDKSKYIIKQPKLEVIENDAVISFNIAFKNNNHPPIAKSFKISLPKPSNSKDTEKIIISPGNDNKPNENSQNNSGHNERNNNNRSNELVNPKTPINKPENANNNASVHSYSSDYLLSKSSYDIATENTEYKHAVNNINKFLNTANSGNPVNFRYGGADSNKELLDKYWEYTKEIGIYGNYGASPEQKVDFYNNTLSANGMYIQKFLPNFNEAEKNSAIKHTIGLDDIIAKNPFGFLPSNLSQLFYYMDYKSASKVLGINEAIVNIKANFDDKKGSIELLIFTDKNKYIVNIDKSNSRSLRNDLDFYQYIYDHSFSIRIGTVEFRRDEFRLKPDHLSTSQTIGTVWVMDRIISPEAEKDNSYELLLATNMHVFNLRKTFDKSLYFDNESSKNANKWYGGFWDIDNFYDSITNIYSKRQNIYFMGSRGKDDRLSSNISEIAGDQFKDAKLFFKAYEQYLTAPYYTPRYYTNGIMGYDVSIAPQYFDKYDESSRIGESKNAGADFVLLRLRIKKANLAQILPELAKVVETDKEKDWHIGVGKSGKHHPIKTTFYGGYPSVDQSDYGDKNDVHFKSAKSQGGLVNVQNRVIADPNINSLWVKYNEEQNKDWNSINNNWKKYTKSFINKPAAHFDGEHGMPLTTINQHSNMYTLALDNNKDNLLGEGSSGSLAIDSSFNLVGINYLYTYDKLYNTYSNAISLMEGHSTYSNNFDGNLRNDIKNKLIKDNVYSIKINPK</sequence>
<dbReference type="Proteomes" id="UP000076372">
    <property type="component" value="Chromosome"/>
</dbReference>
<reference evidence="3 4" key="1">
    <citation type="submission" date="2014-04" db="EMBL/GenBank/DDBJ databases">
        <title>Complete genome sequence of Mycoplasma bovis attenuated strain P150.</title>
        <authorList>
            <person name="Qi J."/>
            <person name="Guo A."/>
        </authorList>
    </citation>
    <scope>NUCLEOTIDE SEQUENCE [LARGE SCALE GENOMIC DNA]</scope>
    <source>
        <strain evidence="3 4">HB0801-P150</strain>
    </source>
</reference>
<gene>
    <name evidence="3" type="ORF">BC94_0441</name>
</gene>
<evidence type="ECO:0000256" key="1">
    <source>
        <dbReference type="SAM" id="MobiDB-lite"/>
    </source>
</evidence>
<dbReference type="NCBIfam" id="NF045843">
    <property type="entry name" value="MAG2960_Ser_prot"/>
    <property type="match status" value="1"/>
</dbReference>
<dbReference type="InterPro" id="IPR022382">
    <property type="entry name" value="Mycoplasma_peptidase_DUF31"/>
</dbReference>
<dbReference type="AlphaFoldDB" id="A0A8D4A1R1"/>
<evidence type="ECO:0000313" key="4">
    <source>
        <dbReference type="Proteomes" id="UP000076372"/>
    </source>
</evidence>
<proteinExistence type="predicted"/>
<protein>
    <recommendedName>
        <fullName evidence="2">DUF31 domain-containing protein</fullName>
    </recommendedName>
</protein>
<feature type="region of interest" description="Disordered" evidence="1">
    <location>
        <begin position="109"/>
        <end position="175"/>
    </location>
</feature>
<dbReference type="EMBL" id="CP007590">
    <property type="protein sequence ID" value="AMW25729.1"/>
    <property type="molecule type" value="Genomic_DNA"/>
</dbReference>
<dbReference type="Pfam" id="PF01732">
    <property type="entry name" value="Mycop_pep_DUF31"/>
    <property type="match status" value="1"/>
</dbReference>
<evidence type="ECO:0000313" key="3">
    <source>
        <dbReference type="EMBL" id="AMW25729.1"/>
    </source>
</evidence>
<dbReference type="PROSITE" id="PS51257">
    <property type="entry name" value="PROKAR_LIPOPROTEIN"/>
    <property type="match status" value="1"/>
</dbReference>
<feature type="domain" description="DUF31" evidence="2">
    <location>
        <begin position="373"/>
        <end position="749"/>
    </location>
</feature>
<evidence type="ECO:0000259" key="2">
    <source>
        <dbReference type="Pfam" id="PF01732"/>
    </source>
</evidence>
<name>A0A8D4A1R1_MYCBV</name>
<accession>A0A8D4A1R1</accession>
<organism evidence="3 4">
    <name type="scientific">Mycoplasmopsis bovis</name>
    <name type="common">Mycoplasma bovis</name>
    <dbReference type="NCBI Taxonomy" id="28903"/>
    <lineage>
        <taxon>Bacteria</taxon>
        <taxon>Bacillati</taxon>
        <taxon>Mycoplasmatota</taxon>
        <taxon>Mycoplasmoidales</taxon>
        <taxon>Metamycoplasmataceae</taxon>
        <taxon>Mycoplasmopsis</taxon>
    </lineage>
</organism>